<evidence type="ECO:0000256" key="2">
    <source>
        <dbReference type="PROSITE-ProRule" id="PRU00252"/>
    </source>
</evidence>
<evidence type="ECO:0000256" key="1">
    <source>
        <dbReference type="ARBA" id="ARBA00023125"/>
    </source>
</evidence>
<protein>
    <submittedName>
        <fullName evidence="5">Single-stranded DNA-binding protein</fullName>
    </submittedName>
</protein>
<feature type="region of interest" description="Disordered" evidence="3">
    <location>
        <begin position="70"/>
        <end position="99"/>
    </location>
</feature>
<comment type="caution">
    <text evidence="5">The sequence shown here is derived from an EMBL/GenBank/DDBJ whole genome shotgun (WGS) entry which is preliminary data.</text>
</comment>
<keyword evidence="6" id="KW-1185">Reference proteome</keyword>
<dbReference type="GO" id="GO:0009295">
    <property type="term" value="C:nucleoid"/>
    <property type="evidence" value="ECO:0007669"/>
    <property type="project" value="TreeGrafter"/>
</dbReference>
<dbReference type="NCBIfam" id="TIGR00621">
    <property type="entry name" value="ssb"/>
    <property type="match status" value="1"/>
</dbReference>
<name>A0AAD8XY95_9STRA</name>
<dbReference type="PANTHER" id="PTHR10302">
    <property type="entry name" value="SINGLE-STRANDED DNA-BINDING PROTEIN"/>
    <property type="match status" value="1"/>
</dbReference>
<keyword evidence="1 2" id="KW-0238">DNA-binding</keyword>
<dbReference type="AlphaFoldDB" id="A0AAD8XY95"/>
<dbReference type="InterPro" id="IPR012340">
    <property type="entry name" value="NA-bd_OB-fold"/>
</dbReference>
<feature type="compositionally biased region" description="Low complexity" evidence="3">
    <location>
        <begin position="236"/>
        <end position="250"/>
    </location>
</feature>
<organism evidence="5 6">
    <name type="scientific">Skeletonema marinoi</name>
    <dbReference type="NCBI Taxonomy" id="267567"/>
    <lineage>
        <taxon>Eukaryota</taxon>
        <taxon>Sar</taxon>
        <taxon>Stramenopiles</taxon>
        <taxon>Ochrophyta</taxon>
        <taxon>Bacillariophyta</taxon>
        <taxon>Coscinodiscophyceae</taxon>
        <taxon>Thalassiosirophycidae</taxon>
        <taxon>Thalassiosirales</taxon>
        <taxon>Skeletonemataceae</taxon>
        <taxon>Skeletonema</taxon>
        <taxon>Skeletonema marinoi-dohrnii complex</taxon>
    </lineage>
</organism>
<feature type="signal peptide" evidence="4">
    <location>
        <begin position="1"/>
        <end position="19"/>
    </location>
</feature>
<sequence>MMNNSLLLAALSTLCLVLTNINRPQTYATAFAPASISSRHIRYTPTRQQLAAGSDNDDFFNDVNESTKKEPAAMGGNFFEKVDPKDGPPVPQKNEDEPPMSLEEMEELATPFDEHLPKLNTVTLVGRVGNAPEPRYFDDGKVVLNLSLACTRKYHPLERKVRSIRSGEEETDWFALEFWGRDAEYVTSYVEKGTRLGIQGQLTMDGWQRRRAKVIVRQVDILETRAEAELRKSRKGGNNFSGGNNNMSNKRNTFDDDDDEDGPSPAGTGGFFS</sequence>
<dbReference type="Proteomes" id="UP001224775">
    <property type="component" value="Unassembled WGS sequence"/>
</dbReference>
<dbReference type="GO" id="GO:0006260">
    <property type="term" value="P:DNA replication"/>
    <property type="evidence" value="ECO:0007669"/>
    <property type="project" value="InterPro"/>
</dbReference>
<feature type="chain" id="PRO_5042296774" evidence="4">
    <location>
        <begin position="20"/>
        <end position="273"/>
    </location>
</feature>
<feature type="region of interest" description="Disordered" evidence="3">
    <location>
        <begin position="233"/>
        <end position="273"/>
    </location>
</feature>
<evidence type="ECO:0000313" key="6">
    <source>
        <dbReference type="Proteomes" id="UP001224775"/>
    </source>
</evidence>
<dbReference type="CDD" id="cd04496">
    <property type="entry name" value="SSB_OBF"/>
    <property type="match status" value="1"/>
</dbReference>
<evidence type="ECO:0000256" key="3">
    <source>
        <dbReference type="SAM" id="MobiDB-lite"/>
    </source>
</evidence>
<reference evidence="5" key="1">
    <citation type="submission" date="2023-06" db="EMBL/GenBank/DDBJ databases">
        <title>Survivors Of The Sea: Transcriptome response of Skeletonema marinoi to long-term dormancy.</title>
        <authorList>
            <person name="Pinder M.I.M."/>
            <person name="Kourtchenko O."/>
            <person name="Robertson E.K."/>
            <person name="Larsson T."/>
            <person name="Maumus F."/>
            <person name="Osuna-Cruz C.M."/>
            <person name="Vancaester E."/>
            <person name="Stenow R."/>
            <person name="Vandepoele K."/>
            <person name="Ploug H."/>
            <person name="Bruchert V."/>
            <person name="Godhe A."/>
            <person name="Topel M."/>
        </authorList>
    </citation>
    <scope>NUCLEOTIDE SEQUENCE</scope>
    <source>
        <strain evidence="5">R05AC</strain>
    </source>
</reference>
<dbReference type="Gene3D" id="2.40.50.140">
    <property type="entry name" value="Nucleic acid-binding proteins"/>
    <property type="match status" value="1"/>
</dbReference>
<evidence type="ECO:0000256" key="4">
    <source>
        <dbReference type="SAM" id="SignalP"/>
    </source>
</evidence>
<dbReference type="InterPro" id="IPR011344">
    <property type="entry name" value="ssDNA-bd"/>
</dbReference>
<dbReference type="SUPFAM" id="SSF50249">
    <property type="entry name" value="Nucleic acid-binding proteins"/>
    <property type="match status" value="1"/>
</dbReference>
<dbReference type="EMBL" id="JATAAI010000030">
    <property type="protein sequence ID" value="KAK1736104.1"/>
    <property type="molecule type" value="Genomic_DNA"/>
</dbReference>
<proteinExistence type="predicted"/>
<dbReference type="PROSITE" id="PS50935">
    <property type="entry name" value="SSB"/>
    <property type="match status" value="1"/>
</dbReference>
<accession>A0AAD8XY95</accession>
<keyword evidence="4" id="KW-0732">Signal</keyword>
<dbReference type="InterPro" id="IPR000424">
    <property type="entry name" value="Primosome_PriB/ssb"/>
</dbReference>
<dbReference type="GO" id="GO:0003697">
    <property type="term" value="F:single-stranded DNA binding"/>
    <property type="evidence" value="ECO:0007669"/>
    <property type="project" value="InterPro"/>
</dbReference>
<dbReference type="Pfam" id="PF00436">
    <property type="entry name" value="SSB"/>
    <property type="match status" value="1"/>
</dbReference>
<gene>
    <name evidence="5" type="ORF">QTG54_013240</name>
</gene>
<dbReference type="PANTHER" id="PTHR10302:SF0">
    <property type="entry name" value="SINGLE-STRANDED DNA-BINDING PROTEIN, MITOCHONDRIAL"/>
    <property type="match status" value="1"/>
</dbReference>
<evidence type="ECO:0000313" key="5">
    <source>
        <dbReference type="EMBL" id="KAK1736104.1"/>
    </source>
</evidence>